<dbReference type="AlphaFoldDB" id="A0AAW1W3S6"/>
<dbReference type="PANTHER" id="PTHR44489:SF1">
    <property type="entry name" value="ZINC FINGER CCCH DOMAIN-CONTAINING PROTEIN 63"/>
    <property type="match status" value="1"/>
</dbReference>
<gene>
    <name evidence="2" type="ORF">M0R45_038007</name>
</gene>
<comment type="caution">
    <text evidence="2">The sequence shown here is derived from an EMBL/GenBank/DDBJ whole genome shotgun (WGS) entry which is preliminary data.</text>
</comment>
<protein>
    <submittedName>
        <fullName evidence="2">Uncharacterized protein</fullName>
    </submittedName>
</protein>
<feature type="transmembrane region" description="Helical" evidence="1">
    <location>
        <begin position="6"/>
        <end position="29"/>
    </location>
</feature>
<sequence length="115" mass="12602">MYSNANRAYFSCDVCSLLGSVSFIMFFGLKIKDMGCYSKWRLGSNVYSVTHEEEHGLLTLCGMHDSEAKPVLLCSCNDNAVLLYDSPSAGGLFFTGDGTGQLRVWKRLAEPVATS</sequence>
<organism evidence="2 3">
    <name type="scientific">Rubus argutus</name>
    <name type="common">Southern blackberry</name>
    <dbReference type="NCBI Taxonomy" id="59490"/>
    <lineage>
        <taxon>Eukaryota</taxon>
        <taxon>Viridiplantae</taxon>
        <taxon>Streptophyta</taxon>
        <taxon>Embryophyta</taxon>
        <taxon>Tracheophyta</taxon>
        <taxon>Spermatophyta</taxon>
        <taxon>Magnoliopsida</taxon>
        <taxon>eudicotyledons</taxon>
        <taxon>Gunneridae</taxon>
        <taxon>Pentapetalae</taxon>
        <taxon>rosids</taxon>
        <taxon>fabids</taxon>
        <taxon>Rosales</taxon>
        <taxon>Rosaceae</taxon>
        <taxon>Rosoideae</taxon>
        <taxon>Rosoideae incertae sedis</taxon>
        <taxon>Rubus</taxon>
    </lineage>
</organism>
<dbReference type="Proteomes" id="UP001457282">
    <property type="component" value="Unassembled WGS sequence"/>
</dbReference>
<evidence type="ECO:0000313" key="3">
    <source>
        <dbReference type="Proteomes" id="UP001457282"/>
    </source>
</evidence>
<evidence type="ECO:0000313" key="2">
    <source>
        <dbReference type="EMBL" id="KAK9914216.1"/>
    </source>
</evidence>
<evidence type="ECO:0000256" key="1">
    <source>
        <dbReference type="SAM" id="Phobius"/>
    </source>
</evidence>
<dbReference type="EMBL" id="JBEDUW010000007">
    <property type="protein sequence ID" value="KAK9914216.1"/>
    <property type="molecule type" value="Genomic_DNA"/>
</dbReference>
<accession>A0AAW1W3S6</accession>
<proteinExistence type="predicted"/>
<name>A0AAW1W3S6_RUBAR</name>
<keyword evidence="1" id="KW-0812">Transmembrane</keyword>
<keyword evidence="1" id="KW-0472">Membrane</keyword>
<dbReference type="InterPro" id="IPR044715">
    <property type="entry name" value="WDR86-like"/>
</dbReference>
<keyword evidence="1" id="KW-1133">Transmembrane helix</keyword>
<keyword evidence="3" id="KW-1185">Reference proteome</keyword>
<reference evidence="2 3" key="1">
    <citation type="journal article" date="2023" name="G3 (Bethesda)">
        <title>A chromosome-length genome assembly and annotation of blackberry (Rubus argutus, cv. 'Hillquist').</title>
        <authorList>
            <person name="Bruna T."/>
            <person name="Aryal R."/>
            <person name="Dudchenko O."/>
            <person name="Sargent D.J."/>
            <person name="Mead D."/>
            <person name="Buti M."/>
            <person name="Cavallini A."/>
            <person name="Hytonen T."/>
            <person name="Andres J."/>
            <person name="Pham M."/>
            <person name="Weisz D."/>
            <person name="Mascagni F."/>
            <person name="Usai G."/>
            <person name="Natali L."/>
            <person name="Bassil N."/>
            <person name="Fernandez G.E."/>
            <person name="Lomsadze A."/>
            <person name="Armour M."/>
            <person name="Olukolu B."/>
            <person name="Poorten T."/>
            <person name="Britton C."/>
            <person name="Davik J."/>
            <person name="Ashrafi H."/>
            <person name="Aiden E.L."/>
            <person name="Borodovsky M."/>
            <person name="Worthington M."/>
        </authorList>
    </citation>
    <scope>NUCLEOTIDE SEQUENCE [LARGE SCALE GENOMIC DNA]</scope>
    <source>
        <strain evidence="2">PI 553951</strain>
    </source>
</reference>
<dbReference type="PANTHER" id="PTHR44489">
    <property type="match status" value="1"/>
</dbReference>